<feature type="chain" id="PRO_5003942129" evidence="1">
    <location>
        <begin position="24"/>
        <end position="120"/>
    </location>
</feature>
<feature type="signal peptide" evidence="1">
    <location>
        <begin position="1"/>
        <end position="23"/>
    </location>
</feature>
<dbReference type="KEGG" id="evi:Echvi_2893"/>
<dbReference type="EMBL" id="CP003346">
    <property type="protein sequence ID" value="AGA79132.1"/>
    <property type="molecule type" value="Genomic_DNA"/>
</dbReference>
<dbReference type="OrthoDB" id="1524994at2"/>
<protein>
    <submittedName>
        <fullName evidence="2">Uncharacterized protein</fullName>
    </submittedName>
</protein>
<keyword evidence="3" id="KW-1185">Reference proteome</keyword>
<name>L0G0R2_ECHVK</name>
<evidence type="ECO:0000256" key="1">
    <source>
        <dbReference type="SAM" id="SignalP"/>
    </source>
</evidence>
<keyword evidence="1" id="KW-0732">Signal</keyword>
<reference evidence="3" key="1">
    <citation type="submission" date="2012-02" db="EMBL/GenBank/DDBJ databases">
        <title>The complete genome of Echinicola vietnamensis DSM 17526.</title>
        <authorList>
            <person name="Lucas S."/>
            <person name="Copeland A."/>
            <person name="Lapidus A."/>
            <person name="Glavina del Rio T."/>
            <person name="Dalin E."/>
            <person name="Tice H."/>
            <person name="Bruce D."/>
            <person name="Goodwin L."/>
            <person name="Pitluck S."/>
            <person name="Peters L."/>
            <person name="Ovchinnikova G."/>
            <person name="Teshima H."/>
            <person name="Kyrpides N."/>
            <person name="Mavromatis K."/>
            <person name="Ivanova N."/>
            <person name="Brettin T."/>
            <person name="Detter J.C."/>
            <person name="Han C."/>
            <person name="Larimer F."/>
            <person name="Land M."/>
            <person name="Hauser L."/>
            <person name="Markowitz V."/>
            <person name="Cheng J.-F."/>
            <person name="Hugenholtz P."/>
            <person name="Woyke T."/>
            <person name="Wu D."/>
            <person name="Brambilla E."/>
            <person name="Klenk H.-P."/>
            <person name="Eisen J.A."/>
        </authorList>
    </citation>
    <scope>NUCLEOTIDE SEQUENCE [LARGE SCALE GENOMIC DNA]</scope>
    <source>
        <strain evidence="3">DSM 17526 / LMG 23754 / KMM 6221</strain>
    </source>
</reference>
<proteinExistence type="predicted"/>
<dbReference type="PROSITE" id="PS51257">
    <property type="entry name" value="PROKAR_LIPOPROTEIN"/>
    <property type="match status" value="1"/>
</dbReference>
<dbReference type="STRING" id="926556.Echvi_2893"/>
<dbReference type="Proteomes" id="UP000010796">
    <property type="component" value="Chromosome"/>
</dbReference>
<sequence>MNKLKLMIIGVLLAAGVSCSSENEDDIQPKPSAERCEDNTATLSGDVQAIITNNCAVPGCHVSGTGRVDFTVKQNIIQSASTISSYTESGFMPPSGSGRSLTQSQKDDIFCWVSAGAQDN</sequence>
<dbReference type="RefSeq" id="WP_015266684.1">
    <property type="nucleotide sequence ID" value="NC_019904.1"/>
</dbReference>
<gene>
    <name evidence="2" type="ordered locus">Echvi_2893</name>
</gene>
<evidence type="ECO:0000313" key="3">
    <source>
        <dbReference type="Proteomes" id="UP000010796"/>
    </source>
</evidence>
<dbReference type="HOGENOM" id="CLU_141559_1_1_10"/>
<accession>L0G0R2</accession>
<dbReference type="eggNOG" id="COG3291">
    <property type="taxonomic scope" value="Bacteria"/>
</dbReference>
<evidence type="ECO:0000313" key="2">
    <source>
        <dbReference type="EMBL" id="AGA79132.1"/>
    </source>
</evidence>
<dbReference type="AlphaFoldDB" id="L0G0R2"/>
<organism evidence="2 3">
    <name type="scientific">Echinicola vietnamensis (strain DSM 17526 / LMG 23754 / KMM 6221)</name>
    <dbReference type="NCBI Taxonomy" id="926556"/>
    <lineage>
        <taxon>Bacteria</taxon>
        <taxon>Pseudomonadati</taxon>
        <taxon>Bacteroidota</taxon>
        <taxon>Cytophagia</taxon>
        <taxon>Cytophagales</taxon>
        <taxon>Cyclobacteriaceae</taxon>
        <taxon>Echinicola</taxon>
    </lineage>
</organism>